<dbReference type="OrthoDB" id="3147752at2759"/>
<dbReference type="EMBL" id="BPQB01000017">
    <property type="protein sequence ID" value="GJE90680.1"/>
    <property type="molecule type" value="Genomic_DNA"/>
</dbReference>
<organism evidence="3 4">
    <name type="scientific">Phanerochaete sordida</name>
    <dbReference type="NCBI Taxonomy" id="48140"/>
    <lineage>
        <taxon>Eukaryota</taxon>
        <taxon>Fungi</taxon>
        <taxon>Dikarya</taxon>
        <taxon>Basidiomycota</taxon>
        <taxon>Agaricomycotina</taxon>
        <taxon>Agaricomycetes</taxon>
        <taxon>Polyporales</taxon>
        <taxon>Phanerochaetaceae</taxon>
        <taxon>Phanerochaete</taxon>
    </lineage>
</organism>
<comment type="caution">
    <text evidence="3">The sequence shown here is derived from an EMBL/GenBank/DDBJ whole genome shotgun (WGS) entry which is preliminary data.</text>
</comment>
<dbReference type="Proteomes" id="UP000703269">
    <property type="component" value="Unassembled WGS sequence"/>
</dbReference>
<evidence type="ECO:0000256" key="2">
    <source>
        <dbReference type="SAM" id="SignalP"/>
    </source>
</evidence>
<reference evidence="3 4" key="1">
    <citation type="submission" date="2021-08" db="EMBL/GenBank/DDBJ databases">
        <title>Draft Genome Sequence of Phanerochaete sordida strain YK-624.</title>
        <authorList>
            <person name="Mori T."/>
            <person name="Dohra H."/>
            <person name="Suzuki T."/>
            <person name="Kawagishi H."/>
            <person name="Hirai H."/>
        </authorList>
    </citation>
    <scope>NUCLEOTIDE SEQUENCE [LARGE SCALE GENOMIC DNA]</scope>
    <source>
        <strain evidence="3 4">YK-624</strain>
    </source>
</reference>
<evidence type="ECO:0000313" key="4">
    <source>
        <dbReference type="Proteomes" id="UP000703269"/>
    </source>
</evidence>
<accession>A0A9P3G9Y9</accession>
<feature type="signal peptide" evidence="2">
    <location>
        <begin position="1"/>
        <end position="27"/>
    </location>
</feature>
<keyword evidence="4" id="KW-1185">Reference proteome</keyword>
<evidence type="ECO:0000256" key="1">
    <source>
        <dbReference type="SAM" id="Coils"/>
    </source>
</evidence>
<name>A0A9P3G9Y9_9APHY</name>
<feature type="chain" id="PRO_5040189128" evidence="2">
    <location>
        <begin position="28"/>
        <end position="466"/>
    </location>
</feature>
<dbReference type="AlphaFoldDB" id="A0A9P3G9Y9"/>
<protein>
    <submittedName>
        <fullName evidence="3">Uncharacterized protein</fullName>
    </submittedName>
</protein>
<keyword evidence="1" id="KW-0175">Coiled coil</keyword>
<gene>
    <name evidence="3" type="ORF">PsYK624_068240</name>
</gene>
<keyword evidence="2" id="KW-0732">Signal</keyword>
<feature type="coiled-coil region" evidence="1">
    <location>
        <begin position="38"/>
        <end position="156"/>
    </location>
</feature>
<proteinExistence type="predicted"/>
<sequence length="466" mass="51411">MNFASRILAFILDIMAFLLGLRKRSRAKPAEEESLVGNEGLAQALKDALAEAEEWRVKYTDVSKQLCTAKKAEEDMSKEVERQKKELAGLRALNATMAEEQRKHWGERTAAKEELEAVRQAAEKEIVALRKCLEKYAGTERELQDAQKALGEVSRELVHVRGDRDNAKSLLATRTVELREASAYLAKTDTVSHADVQRMIEGLNAEIFQLAALVTDSVAFAQPARIPAADLPVLLESAGRLIGKEFVQFLHSNLHGEDAIWVQLALQATANAFASRTVSAWDLRFKSGQNSLLTDIHQQMFENEPQAISARWRILSRRYAGRLGREVDVVTSGTTKLVDTFKIILVISGAQDFISTIDWPGVYSKANSIIASSVKVQRVVGEDIASADFQIICPFESDPFDLECMADVEECARGERGRPAKLNVVICTSELGLRRCEKVDGEGSGVKSTTLLKAKVVLPPACEVVA</sequence>
<evidence type="ECO:0000313" key="3">
    <source>
        <dbReference type="EMBL" id="GJE90680.1"/>
    </source>
</evidence>